<dbReference type="Pfam" id="PF07495">
    <property type="entry name" value="Y_Y_Y"/>
    <property type="match status" value="1"/>
</dbReference>
<keyword evidence="7" id="KW-0067">ATP-binding</keyword>
<dbReference type="InterPro" id="IPR011123">
    <property type="entry name" value="Y_Y_Y"/>
</dbReference>
<keyword evidence="4" id="KW-0808">Transferase</keyword>
<evidence type="ECO:0000256" key="6">
    <source>
        <dbReference type="ARBA" id="ARBA00022777"/>
    </source>
</evidence>
<evidence type="ECO:0000256" key="7">
    <source>
        <dbReference type="ARBA" id="ARBA00022840"/>
    </source>
</evidence>
<dbReference type="InterPro" id="IPR036890">
    <property type="entry name" value="HATPase_C_sf"/>
</dbReference>
<dbReference type="InterPro" id="IPR013783">
    <property type="entry name" value="Ig-like_fold"/>
</dbReference>
<evidence type="ECO:0000313" key="17">
    <source>
        <dbReference type="EMBL" id="TFD98815.1"/>
    </source>
</evidence>
<dbReference type="Gene3D" id="1.10.287.130">
    <property type="match status" value="1"/>
</dbReference>
<dbReference type="GO" id="GO:0000155">
    <property type="term" value="F:phosphorelay sensor kinase activity"/>
    <property type="evidence" value="ECO:0007669"/>
    <property type="project" value="InterPro"/>
</dbReference>
<dbReference type="EC" id="2.7.13.3" evidence="2"/>
<dbReference type="SUPFAM" id="SSF55874">
    <property type="entry name" value="ATPase domain of HSP90 chaperone/DNA topoisomerase II/histidine kinase"/>
    <property type="match status" value="1"/>
</dbReference>
<evidence type="ECO:0000256" key="5">
    <source>
        <dbReference type="ARBA" id="ARBA00022741"/>
    </source>
</evidence>
<dbReference type="Gene3D" id="3.40.50.2300">
    <property type="match status" value="1"/>
</dbReference>
<dbReference type="GO" id="GO:0003700">
    <property type="term" value="F:DNA-binding transcription factor activity"/>
    <property type="evidence" value="ECO:0007669"/>
    <property type="project" value="InterPro"/>
</dbReference>
<evidence type="ECO:0000256" key="1">
    <source>
        <dbReference type="ARBA" id="ARBA00000085"/>
    </source>
</evidence>
<dbReference type="InterPro" id="IPR009057">
    <property type="entry name" value="Homeodomain-like_sf"/>
</dbReference>
<dbReference type="PROSITE" id="PS00041">
    <property type="entry name" value="HTH_ARAC_FAMILY_1"/>
    <property type="match status" value="1"/>
</dbReference>
<reference evidence="17 18" key="1">
    <citation type="submission" date="2019-03" db="EMBL/GenBank/DDBJ databases">
        <title>San Antonio Military Medical Center submission to MRSN (WRAIR), pending publication.</title>
        <authorList>
            <person name="Blyth D.M."/>
            <person name="Mccarthy S.L."/>
            <person name="Schall S.E."/>
            <person name="Stam J.A."/>
            <person name="Ong A.C."/>
            <person name="Mcgann P.T."/>
        </authorList>
    </citation>
    <scope>NUCLEOTIDE SEQUENCE [LARGE SCALE GENOMIC DNA]</scope>
    <source>
        <strain evidence="17 18">MRSN571793</strain>
    </source>
</reference>
<dbReference type="SUPFAM" id="SSF46689">
    <property type="entry name" value="Homeodomain-like"/>
    <property type="match status" value="1"/>
</dbReference>
<keyword evidence="18" id="KW-1185">Reference proteome</keyword>
<dbReference type="InterPro" id="IPR036097">
    <property type="entry name" value="HisK_dim/P_sf"/>
</dbReference>
<keyword evidence="11" id="KW-0804">Transcription</keyword>
<dbReference type="Gene3D" id="1.10.10.60">
    <property type="entry name" value="Homeodomain-like"/>
    <property type="match status" value="1"/>
</dbReference>
<dbReference type="PANTHER" id="PTHR43547:SF2">
    <property type="entry name" value="HYBRID SIGNAL TRANSDUCTION HISTIDINE KINASE C"/>
    <property type="match status" value="1"/>
</dbReference>
<dbReference type="SUPFAM" id="SSF63829">
    <property type="entry name" value="Calcium-dependent phosphotriesterase"/>
    <property type="match status" value="3"/>
</dbReference>
<dbReference type="PROSITE" id="PS01124">
    <property type="entry name" value="HTH_ARAC_FAMILY_2"/>
    <property type="match status" value="1"/>
</dbReference>
<proteinExistence type="predicted"/>
<evidence type="ECO:0000256" key="13">
    <source>
        <dbReference type="SAM" id="Phobius"/>
    </source>
</evidence>
<dbReference type="EMBL" id="SOML01000001">
    <property type="protein sequence ID" value="TFD98815.1"/>
    <property type="molecule type" value="Genomic_DNA"/>
</dbReference>
<keyword evidence="13" id="KW-0472">Membrane</keyword>
<dbReference type="InterPro" id="IPR018062">
    <property type="entry name" value="HTH_AraC-typ_CS"/>
</dbReference>
<evidence type="ECO:0000256" key="3">
    <source>
        <dbReference type="ARBA" id="ARBA00022553"/>
    </source>
</evidence>
<dbReference type="FunFam" id="2.60.40.10:FF:000791">
    <property type="entry name" value="Two-component system sensor histidine kinase/response regulator"/>
    <property type="match status" value="1"/>
</dbReference>
<comment type="catalytic activity">
    <reaction evidence="1">
        <text>ATP + protein L-histidine = ADP + protein N-phospho-L-histidine.</text>
        <dbReference type="EC" id="2.7.13.3"/>
    </reaction>
</comment>
<protein>
    <recommendedName>
        <fullName evidence="2">histidine kinase</fullName>
        <ecNumber evidence="2">2.7.13.3</ecNumber>
    </recommendedName>
</protein>
<evidence type="ECO:0000313" key="18">
    <source>
        <dbReference type="Proteomes" id="UP000297861"/>
    </source>
</evidence>
<dbReference type="InterPro" id="IPR011006">
    <property type="entry name" value="CheY-like_superfamily"/>
</dbReference>
<accession>A0A4Y8L866</accession>
<dbReference type="Pfam" id="PF12833">
    <property type="entry name" value="HTH_18"/>
    <property type="match status" value="1"/>
</dbReference>
<evidence type="ECO:0000256" key="2">
    <source>
        <dbReference type="ARBA" id="ARBA00012438"/>
    </source>
</evidence>
<feature type="modified residue" description="4-aspartylphosphate" evidence="12">
    <location>
        <position position="1169"/>
    </location>
</feature>
<dbReference type="FunFam" id="3.40.50.2300:FF:000138">
    <property type="entry name" value="Two-component system sensor histidine kinase/response regulator"/>
    <property type="match status" value="1"/>
</dbReference>
<dbReference type="SMART" id="SM00448">
    <property type="entry name" value="REC"/>
    <property type="match status" value="1"/>
</dbReference>
<dbReference type="Gene3D" id="3.30.565.10">
    <property type="entry name" value="Histidine kinase-like ATPase, C-terminal domain"/>
    <property type="match status" value="1"/>
</dbReference>
<dbReference type="RefSeq" id="WP_134435286.1">
    <property type="nucleotide sequence ID" value="NZ_SOML01000001.1"/>
</dbReference>
<dbReference type="PANTHER" id="PTHR43547">
    <property type="entry name" value="TWO-COMPONENT HISTIDINE KINASE"/>
    <property type="match status" value="1"/>
</dbReference>
<gene>
    <name evidence="17" type="ORF">E2605_01645</name>
</gene>
<dbReference type="SUPFAM" id="SSF47384">
    <property type="entry name" value="Homodimeric domain of signal transducing histidine kinase"/>
    <property type="match status" value="1"/>
</dbReference>
<dbReference type="GO" id="GO:0043565">
    <property type="term" value="F:sequence-specific DNA binding"/>
    <property type="evidence" value="ECO:0007669"/>
    <property type="project" value="InterPro"/>
</dbReference>
<dbReference type="Pfam" id="PF00072">
    <property type="entry name" value="Response_reg"/>
    <property type="match status" value="1"/>
</dbReference>
<dbReference type="SMART" id="SM00342">
    <property type="entry name" value="HTH_ARAC"/>
    <property type="match status" value="1"/>
</dbReference>
<keyword evidence="3 12" id="KW-0597">Phosphoprotein</keyword>
<dbReference type="InterPro" id="IPR018060">
    <property type="entry name" value="HTH_AraC"/>
</dbReference>
<evidence type="ECO:0000256" key="4">
    <source>
        <dbReference type="ARBA" id="ARBA00022679"/>
    </source>
</evidence>
<keyword evidence="6 17" id="KW-0418">Kinase</keyword>
<feature type="domain" description="Response regulatory" evidence="16">
    <location>
        <begin position="1121"/>
        <end position="1236"/>
    </location>
</feature>
<dbReference type="InterPro" id="IPR015943">
    <property type="entry name" value="WD40/YVTN_repeat-like_dom_sf"/>
</dbReference>
<dbReference type="PRINTS" id="PR00344">
    <property type="entry name" value="BCTRLSENSOR"/>
</dbReference>
<keyword evidence="8" id="KW-0902">Two-component regulatory system</keyword>
<dbReference type="InterPro" id="IPR003661">
    <property type="entry name" value="HisK_dim/P_dom"/>
</dbReference>
<dbReference type="STRING" id="1121485.GCA_000426485_01097"/>
<dbReference type="SMART" id="SM00387">
    <property type="entry name" value="HATPase_c"/>
    <property type="match status" value="1"/>
</dbReference>
<evidence type="ECO:0000259" key="15">
    <source>
        <dbReference type="PROSITE" id="PS50109"/>
    </source>
</evidence>
<dbReference type="Pfam" id="PF07494">
    <property type="entry name" value="Reg_prop"/>
    <property type="match status" value="5"/>
</dbReference>
<comment type="caution">
    <text evidence="17">The sequence shown here is derived from an EMBL/GenBank/DDBJ whole genome shotgun (WGS) entry which is preliminary data.</text>
</comment>
<dbReference type="Gene3D" id="2.60.40.10">
    <property type="entry name" value="Immunoglobulins"/>
    <property type="match status" value="1"/>
</dbReference>
<keyword evidence="9" id="KW-0805">Transcription regulation</keyword>
<dbReference type="PROSITE" id="PS50109">
    <property type="entry name" value="HIS_KIN"/>
    <property type="match status" value="1"/>
</dbReference>
<dbReference type="InterPro" id="IPR011110">
    <property type="entry name" value="Reg_prop"/>
</dbReference>
<dbReference type="Gene3D" id="2.130.10.10">
    <property type="entry name" value="YVTN repeat-like/Quinoprotein amine dehydrogenase"/>
    <property type="match status" value="2"/>
</dbReference>
<dbReference type="Pfam" id="PF00512">
    <property type="entry name" value="HisKA"/>
    <property type="match status" value="1"/>
</dbReference>
<evidence type="ECO:0000256" key="10">
    <source>
        <dbReference type="ARBA" id="ARBA00023125"/>
    </source>
</evidence>
<evidence type="ECO:0000256" key="12">
    <source>
        <dbReference type="PROSITE-ProRule" id="PRU00169"/>
    </source>
</evidence>
<feature type="domain" description="HTH araC/xylS-type" evidence="14">
    <location>
        <begin position="1268"/>
        <end position="1367"/>
    </location>
</feature>
<organism evidence="17 18">
    <name type="scientific">Dysgonomonas capnocytophagoides</name>
    <dbReference type="NCBI Taxonomy" id="45254"/>
    <lineage>
        <taxon>Bacteria</taxon>
        <taxon>Pseudomonadati</taxon>
        <taxon>Bacteroidota</taxon>
        <taxon>Bacteroidia</taxon>
        <taxon>Bacteroidales</taxon>
        <taxon>Dysgonomonadaceae</taxon>
        <taxon>Dysgonomonas</taxon>
    </lineage>
</organism>
<dbReference type="GO" id="GO:0005524">
    <property type="term" value="F:ATP binding"/>
    <property type="evidence" value="ECO:0007669"/>
    <property type="project" value="UniProtKB-KW"/>
</dbReference>
<evidence type="ECO:0000256" key="11">
    <source>
        <dbReference type="ARBA" id="ARBA00023163"/>
    </source>
</evidence>
<dbReference type="SMART" id="SM00388">
    <property type="entry name" value="HisKA"/>
    <property type="match status" value="1"/>
</dbReference>
<dbReference type="PROSITE" id="PS50110">
    <property type="entry name" value="RESPONSE_REGULATORY"/>
    <property type="match status" value="1"/>
</dbReference>
<dbReference type="FunFam" id="3.30.565.10:FF:000037">
    <property type="entry name" value="Hybrid sensor histidine kinase/response regulator"/>
    <property type="match status" value="1"/>
</dbReference>
<dbReference type="SUPFAM" id="SSF52172">
    <property type="entry name" value="CheY-like"/>
    <property type="match status" value="1"/>
</dbReference>
<dbReference type="InterPro" id="IPR005467">
    <property type="entry name" value="His_kinase_dom"/>
</dbReference>
<dbReference type="InterPro" id="IPR003594">
    <property type="entry name" value="HATPase_dom"/>
</dbReference>
<name>A0A4Y8L866_9BACT</name>
<evidence type="ECO:0000259" key="14">
    <source>
        <dbReference type="PROSITE" id="PS01124"/>
    </source>
</evidence>
<keyword evidence="5" id="KW-0547">Nucleotide-binding</keyword>
<keyword evidence="13" id="KW-1133">Transmembrane helix</keyword>
<dbReference type="InterPro" id="IPR001789">
    <property type="entry name" value="Sig_transdc_resp-reg_receiver"/>
</dbReference>
<evidence type="ECO:0000256" key="8">
    <source>
        <dbReference type="ARBA" id="ARBA00023012"/>
    </source>
</evidence>
<evidence type="ECO:0000256" key="9">
    <source>
        <dbReference type="ARBA" id="ARBA00023015"/>
    </source>
</evidence>
<keyword evidence="13" id="KW-0812">Transmembrane</keyword>
<dbReference type="CDD" id="cd00082">
    <property type="entry name" value="HisKA"/>
    <property type="match status" value="1"/>
</dbReference>
<dbReference type="InterPro" id="IPR004358">
    <property type="entry name" value="Sig_transdc_His_kin-like_C"/>
</dbReference>
<dbReference type="OrthoDB" id="9797097at2"/>
<sequence length="1371" mass="158535">MKTAYYLVALLFGLCINIYSQSFDFLHINNTDGLSNNQIECIFKDSKGFMWFGTNSGLNRYDGRNFKIFKHSRYDVNSAPIDRFTNIQEDVNGNLWLYYNGMSYFIYNSKSEKFIVNVEPELSKMGLPSNPNLIEIDKNKDFYAYYKDKGVYKYDIKNKKLSQYKQTNKATDISIGEISRIKMNEHYIWFLHKDGLIERLDKSTNQIDLRDKFFQTHNNSTIIKSIFIDSDNDLWLYPGIGDKGIAYFSPKTKQWTFLDQDGSIKLSSNFIRSIDQDQNGLFWIGTDHGGLNIFNKRDKSVTVLKNDIYNNNTISQNSIISTYCSDDGIVWVGTYKNGISYYHPNLFKFKKTPLFEIYKRDSETLDCNSLFKDKDDNLWIGTNGRGIIKYNEKTKSIQTYRYSQTDQNSISSDIITSIFEDHKQVLWVGTFLGGLNSFDGNKFTRYQIKENDPNSISGKSVYGLSEDEDNNLWIGTLGGGVNKLDESRSIFTRFNTQNTPQLSSDYSLSMYRSSDKNIYISTDRGANIIGKNDKKILSLLTSNQVDSLTNLAINYIIEDSRKLVWLATDNGINIYNPETKSFTYITSHQELTADEVVSLIEDNNGNIWAGTRNGLVCIYCQYANNKLTYTLAFFDTRDGLPSSIFNQNSIFKDKNGLIYIGSTSGYICFDPNNITFNKIPPHPKFTELLIANQTIKPDIKYNNRVIIKKAITDLDQIELNYDETNFTLLFSSLNYIHPEKNHYRYMLEGIDTKWTDIKDGIGAASYSNLNPGTYKLIVYGSNDDGVWASDPLVMKIIVHPPFWLTWWAYLIYSLIFLVILRKFIQYKLNQQKIEFKQTQKILEANKIHEVDELKFRFFTNISHEFKTPITLILTPLDKLLKEPCTEEQKTLLTIMKRNALNLLDMVNEILDFRKLDMKKMSLNLTSGDIISFTRNVCQKFSSLAADKSIKLTFTTYLEELRMDFDVEKLNKVLVNLLSNAFKYTDSGHVDVSVGIMELVDEKNIKQLSIKVSDTGIGIPKNDLNKIFDRFYRVENQSHKSLPGTGVGLHLVSEYVKLHHGEIFVESEEDKGSAFTIHIPIQNSSYKKLKNQDVIYSVEENTEDMELLRDDATNTHNTSMPILLVVDDNEDFREFMRSLFSKDYQIITANNGEEAYQKVLEQLPDIILCDVMMPVMDGYEFCRKIKEDIRTSHIPVILLTAKSSQENQYSGIEAGADDYISKPFNLEMLTLKISKIIEKQKNKHSTFKKKIDISPSEIEVMTMDEKFVKKAISIVETNMDNTEFLVEDLCREMAMSRVYFYKKILALTDKSPSEFIRFIRLKRAATLLEKSQMFVNEVAFQVGFNDPKYFRKYFKEEFGLTPNEYKKKFTKE</sequence>
<dbReference type="Pfam" id="PF02518">
    <property type="entry name" value="HATPase_c"/>
    <property type="match status" value="1"/>
</dbReference>
<keyword evidence="10" id="KW-0238">DNA-binding</keyword>
<feature type="transmembrane region" description="Helical" evidence="13">
    <location>
        <begin position="802"/>
        <end position="820"/>
    </location>
</feature>
<evidence type="ECO:0000259" key="16">
    <source>
        <dbReference type="PROSITE" id="PS50110"/>
    </source>
</evidence>
<feature type="domain" description="Histidine kinase" evidence="15">
    <location>
        <begin position="860"/>
        <end position="1082"/>
    </location>
</feature>
<dbReference type="Proteomes" id="UP000297861">
    <property type="component" value="Unassembled WGS sequence"/>
</dbReference>